<proteinExistence type="predicted"/>
<feature type="compositionally biased region" description="Basic and acidic residues" evidence="1">
    <location>
        <begin position="84"/>
        <end position="93"/>
    </location>
</feature>
<comment type="caution">
    <text evidence="2">The sequence shown here is derived from an EMBL/GenBank/DDBJ whole genome shotgun (WGS) entry which is preliminary data.</text>
</comment>
<evidence type="ECO:0000256" key="1">
    <source>
        <dbReference type="SAM" id="MobiDB-lite"/>
    </source>
</evidence>
<gene>
    <name evidence="2" type="ORF">EVAR_79463_1</name>
</gene>
<protein>
    <submittedName>
        <fullName evidence="2">Uncharacterized protein</fullName>
    </submittedName>
</protein>
<evidence type="ECO:0000313" key="3">
    <source>
        <dbReference type="Proteomes" id="UP000299102"/>
    </source>
</evidence>
<evidence type="ECO:0000313" key="2">
    <source>
        <dbReference type="EMBL" id="GBP24555.1"/>
    </source>
</evidence>
<dbReference type="AlphaFoldDB" id="A0A4C1UDN9"/>
<feature type="region of interest" description="Disordered" evidence="1">
    <location>
        <begin position="84"/>
        <end position="118"/>
    </location>
</feature>
<reference evidence="2 3" key="1">
    <citation type="journal article" date="2019" name="Commun. Biol.">
        <title>The bagworm genome reveals a unique fibroin gene that provides high tensile strength.</title>
        <authorList>
            <person name="Kono N."/>
            <person name="Nakamura H."/>
            <person name="Ohtoshi R."/>
            <person name="Tomita M."/>
            <person name="Numata K."/>
            <person name="Arakawa K."/>
        </authorList>
    </citation>
    <scope>NUCLEOTIDE SEQUENCE [LARGE SCALE GENOMIC DNA]</scope>
</reference>
<sequence length="118" mass="13179">MKRPMILSLNIGRCIVPEPALLYPGIFIAIPESITRAETRLAVIRLAHRPHLKYLKPLINFTEAYNLYITTMIFDEGGNELMEGERWQRESRSGGDGAESGPPELSLTGRIARAEAVT</sequence>
<dbReference type="EMBL" id="BGZK01000163">
    <property type="protein sequence ID" value="GBP24555.1"/>
    <property type="molecule type" value="Genomic_DNA"/>
</dbReference>
<organism evidence="2 3">
    <name type="scientific">Eumeta variegata</name>
    <name type="common">Bagworm moth</name>
    <name type="synonym">Eumeta japonica</name>
    <dbReference type="NCBI Taxonomy" id="151549"/>
    <lineage>
        <taxon>Eukaryota</taxon>
        <taxon>Metazoa</taxon>
        <taxon>Ecdysozoa</taxon>
        <taxon>Arthropoda</taxon>
        <taxon>Hexapoda</taxon>
        <taxon>Insecta</taxon>
        <taxon>Pterygota</taxon>
        <taxon>Neoptera</taxon>
        <taxon>Endopterygota</taxon>
        <taxon>Lepidoptera</taxon>
        <taxon>Glossata</taxon>
        <taxon>Ditrysia</taxon>
        <taxon>Tineoidea</taxon>
        <taxon>Psychidae</taxon>
        <taxon>Oiketicinae</taxon>
        <taxon>Eumeta</taxon>
    </lineage>
</organism>
<keyword evidence="3" id="KW-1185">Reference proteome</keyword>
<name>A0A4C1UDN9_EUMVA</name>
<dbReference type="Proteomes" id="UP000299102">
    <property type="component" value="Unassembled WGS sequence"/>
</dbReference>
<accession>A0A4C1UDN9</accession>